<evidence type="ECO:0000313" key="1">
    <source>
        <dbReference type="EMBL" id="CAG5129961.1"/>
    </source>
</evidence>
<dbReference type="EMBL" id="CAJHNH020003779">
    <property type="protein sequence ID" value="CAG5129961.1"/>
    <property type="molecule type" value="Genomic_DNA"/>
</dbReference>
<dbReference type="AlphaFoldDB" id="A0A8S3ZTW9"/>
<dbReference type="Proteomes" id="UP000678393">
    <property type="component" value="Unassembled WGS sequence"/>
</dbReference>
<name>A0A8S3ZTW9_9EUPU</name>
<gene>
    <name evidence="1" type="ORF">CUNI_LOCUS15519</name>
</gene>
<organism evidence="1 2">
    <name type="scientific">Candidula unifasciata</name>
    <dbReference type="NCBI Taxonomy" id="100452"/>
    <lineage>
        <taxon>Eukaryota</taxon>
        <taxon>Metazoa</taxon>
        <taxon>Spiralia</taxon>
        <taxon>Lophotrochozoa</taxon>
        <taxon>Mollusca</taxon>
        <taxon>Gastropoda</taxon>
        <taxon>Heterobranchia</taxon>
        <taxon>Euthyneura</taxon>
        <taxon>Panpulmonata</taxon>
        <taxon>Eupulmonata</taxon>
        <taxon>Stylommatophora</taxon>
        <taxon>Helicina</taxon>
        <taxon>Helicoidea</taxon>
        <taxon>Geomitridae</taxon>
        <taxon>Candidula</taxon>
    </lineage>
</organism>
<keyword evidence="2" id="KW-1185">Reference proteome</keyword>
<protein>
    <submittedName>
        <fullName evidence="1">Uncharacterized protein</fullName>
    </submittedName>
</protein>
<feature type="non-terminal residue" evidence="1">
    <location>
        <position position="365"/>
    </location>
</feature>
<comment type="caution">
    <text evidence="1">The sequence shown here is derived from an EMBL/GenBank/DDBJ whole genome shotgun (WGS) entry which is preliminary data.</text>
</comment>
<accession>A0A8S3ZTW9</accession>
<sequence>ANQQAPCSSKFEAAVAPECFTSNGINFTGILFIISGNMSGAIPAGHTYSSFLKLVCSPESQDKMIPCVLSNMNKHNTTQCSPADSNLLYGRGGQLLAFLESICGQPCEQVATQSVVQCFSVTGSHPERFLSQNASITDDRYSIIGGNQTEVDSFCKNRQKLFSCLSPLSLTCPGLLQRMYSLGVDLQAMEMATGFLCNDQQKYLRGLQCFNKQSPEIAQCAQTTASSMRAAFTGRYQTGTIPPSKYQDSLCKTKISQITCALAAYGKSCDADVMPLRATVECTMLPKPCKENTQTEYNSVCDKVTTPSPAETIRPTQGKPGMIPVDGGSSSNSNFQSVRSSTNAADIVGFFLATPLILASVLALL</sequence>
<dbReference type="OrthoDB" id="6139802at2759"/>
<evidence type="ECO:0000313" key="2">
    <source>
        <dbReference type="Proteomes" id="UP000678393"/>
    </source>
</evidence>
<reference evidence="1" key="1">
    <citation type="submission" date="2021-04" db="EMBL/GenBank/DDBJ databases">
        <authorList>
            <consortium name="Molecular Ecology Group"/>
        </authorList>
    </citation>
    <scope>NUCLEOTIDE SEQUENCE</scope>
</reference>
<proteinExistence type="predicted"/>